<dbReference type="Proteomes" id="UP000317178">
    <property type="component" value="Chromosome"/>
</dbReference>
<evidence type="ECO:0000313" key="1">
    <source>
        <dbReference type="EMBL" id="QDU82187.1"/>
    </source>
</evidence>
<dbReference type="EMBL" id="CP036281">
    <property type="protein sequence ID" value="QDU82187.1"/>
    <property type="molecule type" value="Genomic_DNA"/>
</dbReference>
<proteinExistence type="predicted"/>
<keyword evidence="2" id="KW-1185">Reference proteome</keyword>
<sequence>MSLAFVGKVREGFRSVSIPIIDKPATDTPVL</sequence>
<accession>A0A518CSH8</accession>
<dbReference type="AlphaFoldDB" id="A0A518CSH8"/>
<gene>
    <name evidence="1" type="ORF">Pla110_39420</name>
</gene>
<organism evidence="1 2">
    <name type="scientific">Polystyrenella longa</name>
    <dbReference type="NCBI Taxonomy" id="2528007"/>
    <lineage>
        <taxon>Bacteria</taxon>
        <taxon>Pseudomonadati</taxon>
        <taxon>Planctomycetota</taxon>
        <taxon>Planctomycetia</taxon>
        <taxon>Planctomycetales</taxon>
        <taxon>Planctomycetaceae</taxon>
        <taxon>Polystyrenella</taxon>
    </lineage>
</organism>
<protein>
    <submittedName>
        <fullName evidence="1">Uncharacterized protein</fullName>
    </submittedName>
</protein>
<reference evidence="1 2" key="1">
    <citation type="submission" date="2019-02" db="EMBL/GenBank/DDBJ databases">
        <title>Deep-cultivation of Planctomycetes and their phenomic and genomic characterization uncovers novel biology.</title>
        <authorList>
            <person name="Wiegand S."/>
            <person name="Jogler M."/>
            <person name="Boedeker C."/>
            <person name="Pinto D."/>
            <person name="Vollmers J."/>
            <person name="Rivas-Marin E."/>
            <person name="Kohn T."/>
            <person name="Peeters S.H."/>
            <person name="Heuer A."/>
            <person name="Rast P."/>
            <person name="Oberbeckmann S."/>
            <person name="Bunk B."/>
            <person name="Jeske O."/>
            <person name="Meyerdierks A."/>
            <person name="Storesund J.E."/>
            <person name="Kallscheuer N."/>
            <person name="Luecker S."/>
            <person name="Lage O.M."/>
            <person name="Pohl T."/>
            <person name="Merkel B.J."/>
            <person name="Hornburger P."/>
            <person name="Mueller R.-W."/>
            <person name="Bruemmer F."/>
            <person name="Labrenz M."/>
            <person name="Spormann A.M."/>
            <person name="Op den Camp H."/>
            <person name="Overmann J."/>
            <person name="Amann R."/>
            <person name="Jetten M.S.M."/>
            <person name="Mascher T."/>
            <person name="Medema M.H."/>
            <person name="Devos D.P."/>
            <person name="Kaster A.-K."/>
            <person name="Ovreas L."/>
            <person name="Rohde M."/>
            <person name="Galperin M.Y."/>
            <person name="Jogler C."/>
        </authorList>
    </citation>
    <scope>NUCLEOTIDE SEQUENCE [LARGE SCALE GENOMIC DNA]</scope>
    <source>
        <strain evidence="1 2">Pla110</strain>
    </source>
</reference>
<dbReference type="KEGG" id="plon:Pla110_39420"/>
<name>A0A518CSH8_9PLAN</name>
<evidence type="ECO:0000313" key="2">
    <source>
        <dbReference type="Proteomes" id="UP000317178"/>
    </source>
</evidence>